<evidence type="ECO:0000256" key="6">
    <source>
        <dbReference type="SAM" id="Phobius"/>
    </source>
</evidence>
<dbReference type="PANTHER" id="PTHR36115:SF4">
    <property type="entry name" value="MEMBRANE PROTEIN"/>
    <property type="match status" value="1"/>
</dbReference>
<dbReference type="PANTHER" id="PTHR36115">
    <property type="entry name" value="PROLINE-RICH ANTIGEN HOMOLOG-RELATED"/>
    <property type="match status" value="1"/>
</dbReference>
<keyword evidence="2" id="KW-1003">Cell membrane</keyword>
<feature type="domain" description="RDD" evidence="7">
    <location>
        <begin position="12"/>
        <end position="130"/>
    </location>
</feature>
<feature type="transmembrane region" description="Helical" evidence="6">
    <location>
        <begin position="22"/>
        <end position="45"/>
    </location>
</feature>
<evidence type="ECO:0000313" key="8">
    <source>
        <dbReference type="EMBL" id="MFD0863000.1"/>
    </source>
</evidence>
<keyword evidence="3 6" id="KW-0812">Transmembrane</keyword>
<evidence type="ECO:0000256" key="5">
    <source>
        <dbReference type="ARBA" id="ARBA00023136"/>
    </source>
</evidence>
<keyword evidence="9" id="KW-1185">Reference proteome</keyword>
<gene>
    <name evidence="8" type="ORF">ACFQ1M_12365</name>
</gene>
<name>A0ABW3CYY6_9FLAO</name>
<feature type="transmembrane region" description="Helical" evidence="6">
    <location>
        <begin position="65"/>
        <end position="86"/>
    </location>
</feature>
<dbReference type="Proteomes" id="UP001596978">
    <property type="component" value="Unassembled WGS sequence"/>
</dbReference>
<accession>A0ABW3CYY6</accession>
<proteinExistence type="predicted"/>
<organism evidence="8 9">
    <name type="scientific">Sungkyunkwania multivorans</name>
    <dbReference type="NCBI Taxonomy" id="1173618"/>
    <lineage>
        <taxon>Bacteria</taxon>
        <taxon>Pseudomonadati</taxon>
        <taxon>Bacteroidota</taxon>
        <taxon>Flavobacteriia</taxon>
        <taxon>Flavobacteriales</taxon>
        <taxon>Flavobacteriaceae</taxon>
        <taxon>Sungkyunkwania</taxon>
    </lineage>
</organism>
<dbReference type="InterPro" id="IPR051791">
    <property type="entry name" value="Pra-immunoreactive"/>
</dbReference>
<comment type="subcellular location">
    <subcellularLocation>
        <location evidence="1">Cell membrane</location>
        <topology evidence="1">Multi-pass membrane protein</topology>
    </subcellularLocation>
</comment>
<dbReference type="RefSeq" id="WP_386408654.1">
    <property type="nucleotide sequence ID" value="NZ_JBHTJH010000017.1"/>
</dbReference>
<sequence>MNKTFTVTEDLYASKGKRFANYFTDLIIFYIVFIGGALIYGMIYVSMGGDDVEEQLMALENANPLVDRLITLLIYGTYYFIAESLLGGRTIGKYLTKTVTVDINGNKPTIGHTLKRSLSRMVPFEQFSFFGELGRGWHDQWSDTYVVDVEKLEAKNNAYNELDQIGKPEE</sequence>
<keyword evidence="4 6" id="KW-1133">Transmembrane helix</keyword>
<protein>
    <submittedName>
        <fullName evidence="8">RDD family protein</fullName>
    </submittedName>
</protein>
<comment type="caution">
    <text evidence="8">The sequence shown here is derived from an EMBL/GenBank/DDBJ whole genome shotgun (WGS) entry which is preliminary data.</text>
</comment>
<evidence type="ECO:0000256" key="2">
    <source>
        <dbReference type="ARBA" id="ARBA00022475"/>
    </source>
</evidence>
<reference evidence="9" key="1">
    <citation type="journal article" date="2019" name="Int. J. Syst. Evol. Microbiol.">
        <title>The Global Catalogue of Microorganisms (GCM) 10K type strain sequencing project: providing services to taxonomists for standard genome sequencing and annotation.</title>
        <authorList>
            <consortium name="The Broad Institute Genomics Platform"/>
            <consortium name="The Broad Institute Genome Sequencing Center for Infectious Disease"/>
            <person name="Wu L."/>
            <person name="Ma J."/>
        </authorList>
    </citation>
    <scope>NUCLEOTIDE SEQUENCE [LARGE SCALE GENOMIC DNA]</scope>
    <source>
        <strain evidence="9">CCUG 62952</strain>
    </source>
</reference>
<evidence type="ECO:0000256" key="1">
    <source>
        <dbReference type="ARBA" id="ARBA00004651"/>
    </source>
</evidence>
<keyword evidence="5 6" id="KW-0472">Membrane</keyword>
<evidence type="ECO:0000259" key="7">
    <source>
        <dbReference type="Pfam" id="PF06271"/>
    </source>
</evidence>
<evidence type="ECO:0000256" key="4">
    <source>
        <dbReference type="ARBA" id="ARBA00022989"/>
    </source>
</evidence>
<evidence type="ECO:0000256" key="3">
    <source>
        <dbReference type="ARBA" id="ARBA00022692"/>
    </source>
</evidence>
<dbReference type="Pfam" id="PF06271">
    <property type="entry name" value="RDD"/>
    <property type="match status" value="1"/>
</dbReference>
<dbReference type="EMBL" id="JBHTJH010000017">
    <property type="protein sequence ID" value="MFD0863000.1"/>
    <property type="molecule type" value="Genomic_DNA"/>
</dbReference>
<dbReference type="InterPro" id="IPR010432">
    <property type="entry name" value="RDD"/>
</dbReference>
<evidence type="ECO:0000313" key="9">
    <source>
        <dbReference type="Proteomes" id="UP001596978"/>
    </source>
</evidence>